<evidence type="ECO:0000313" key="3">
    <source>
        <dbReference type="Proteomes" id="UP001210809"/>
    </source>
</evidence>
<keyword evidence="1" id="KW-0812">Transmembrane</keyword>
<gene>
    <name evidence="2" type="ORF">PNE09_07670</name>
</gene>
<organism evidence="2 3">
    <name type="scientific">[Eubacterium] siraeum</name>
    <dbReference type="NCBI Taxonomy" id="39492"/>
    <lineage>
        <taxon>Bacteria</taxon>
        <taxon>Bacillati</taxon>
        <taxon>Bacillota</taxon>
        <taxon>Clostridia</taxon>
        <taxon>Eubacteriales</taxon>
        <taxon>Oscillospiraceae</taxon>
        <taxon>Oscillospiraceae incertae sedis</taxon>
    </lineage>
</organism>
<dbReference type="AlphaFoldDB" id="A0AAW6CYY6"/>
<feature type="transmembrane region" description="Helical" evidence="1">
    <location>
        <begin position="12"/>
        <end position="36"/>
    </location>
</feature>
<feature type="transmembrane region" description="Helical" evidence="1">
    <location>
        <begin position="114"/>
        <end position="132"/>
    </location>
</feature>
<dbReference type="Proteomes" id="UP001210809">
    <property type="component" value="Unassembled WGS sequence"/>
</dbReference>
<keyword evidence="1" id="KW-0472">Membrane</keyword>
<proteinExistence type="predicted"/>
<dbReference type="EMBL" id="JAQLXW010000009">
    <property type="protein sequence ID" value="MDB8003945.1"/>
    <property type="molecule type" value="Genomic_DNA"/>
</dbReference>
<evidence type="ECO:0000256" key="1">
    <source>
        <dbReference type="SAM" id="Phobius"/>
    </source>
</evidence>
<name>A0AAW6CYY6_9FIRM</name>
<feature type="transmembrane region" description="Helical" evidence="1">
    <location>
        <begin position="90"/>
        <end position="108"/>
    </location>
</feature>
<protein>
    <submittedName>
        <fullName evidence="2">DUF2975 domain-containing protein</fullName>
    </submittedName>
</protein>
<sequence length="150" mass="16942">MKKQNYSVMTTSILVKAVFVLIIVCCIFAPLIVRVYDNGIIALTGRSVYMPMIITLYLAAAVAIVLVTALDRLLSNIRHDKVFIPANVKILRLISYCCFAVSVIFIYFSFIRPFAWLVVIAAAFFGLILRVIKNVFEQAIILKEENDFTI</sequence>
<dbReference type="InterPro" id="IPR021354">
    <property type="entry name" value="DUF2975"/>
</dbReference>
<feature type="transmembrane region" description="Helical" evidence="1">
    <location>
        <begin position="48"/>
        <end position="70"/>
    </location>
</feature>
<dbReference type="Pfam" id="PF11188">
    <property type="entry name" value="DUF2975"/>
    <property type="match status" value="1"/>
</dbReference>
<accession>A0AAW6CYY6</accession>
<comment type="caution">
    <text evidence="2">The sequence shown here is derived from an EMBL/GenBank/DDBJ whole genome shotgun (WGS) entry which is preliminary data.</text>
</comment>
<keyword evidence="1" id="KW-1133">Transmembrane helix</keyword>
<reference evidence="2" key="1">
    <citation type="submission" date="2023-01" db="EMBL/GenBank/DDBJ databases">
        <title>Human gut microbiome strain richness.</title>
        <authorList>
            <person name="Chen-Liaw A."/>
        </authorList>
    </citation>
    <scope>NUCLEOTIDE SEQUENCE</scope>
    <source>
        <strain evidence="2">1001283st1_G1_1001283B150217_161031</strain>
    </source>
</reference>
<evidence type="ECO:0000313" key="2">
    <source>
        <dbReference type="EMBL" id="MDB8003945.1"/>
    </source>
</evidence>